<accession>A0ABV2D4S9</accession>
<dbReference type="InterPro" id="IPR058625">
    <property type="entry name" value="MdtA-like_BSH"/>
</dbReference>
<dbReference type="SUPFAM" id="SSF56954">
    <property type="entry name" value="Outer membrane efflux proteins (OEP)"/>
    <property type="match status" value="1"/>
</dbReference>
<evidence type="ECO:0000256" key="5">
    <source>
        <dbReference type="SAM" id="Phobius"/>
    </source>
</evidence>
<evidence type="ECO:0000259" key="6">
    <source>
        <dbReference type="Pfam" id="PF25917"/>
    </source>
</evidence>
<keyword evidence="9" id="KW-1185">Reference proteome</keyword>
<evidence type="ECO:0000256" key="3">
    <source>
        <dbReference type="ARBA" id="ARBA00022989"/>
    </source>
</evidence>
<gene>
    <name evidence="8" type="ORF">ABVV53_15655</name>
</gene>
<proteinExistence type="predicted"/>
<reference evidence="8 9" key="1">
    <citation type="submission" date="2024-07" db="EMBL/GenBank/DDBJ databases">
        <title>Novosphingobium kalidii RD2P27.</title>
        <authorList>
            <person name="Sun J.-Q."/>
        </authorList>
    </citation>
    <scope>NUCLEOTIDE SEQUENCE [LARGE SCALE GENOMIC DNA]</scope>
    <source>
        <strain evidence="8 9">RD2P27</strain>
    </source>
</reference>
<sequence length="390" mass="43541">MKISPGFRNRWLNSSSLIILGIISFMVLAVSWSFWAELDQVSRAPGQIIPTGRVQIIQSADGGQIANILVREGEHVKKDQLLVQLDETKINAAVGEARGKVASLMSSMARINAELFERPLVFPAEVQEFPDFVANQTLLYQKRRQALQDQLTSLRAMLALMKQELEMNMPLLEHGDVSRADVLRLQRGVSDIQSQIVNVRNKYTQDLQAEYTKTEEDLVTAREVLNQRRDAMENARITAPVDGIVKNVRLTTLGGVLRPGDEVVSIVPTGDKLILETKMPPSDIAYVRVGQPATVKFDAYDSSIYGSALGRVTYVSPDTIAEQTPEGEVRFYRVHITADPTRMKPHLQGEKIAIQPGMTATAEIQTGRNTVWRYLTKPINKTMSEALTER</sequence>
<evidence type="ECO:0000256" key="1">
    <source>
        <dbReference type="ARBA" id="ARBA00004167"/>
    </source>
</evidence>
<feature type="transmembrane region" description="Helical" evidence="5">
    <location>
        <begin position="12"/>
        <end position="35"/>
    </location>
</feature>
<dbReference type="Pfam" id="PF26002">
    <property type="entry name" value="Beta-barrel_AprE"/>
    <property type="match status" value="1"/>
</dbReference>
<dbReference type="Gene3D" id="2.40.50.100">
    <property type="match status" value="1"/>
</dbReference>
<dbReference type="Gene3D" id="2.40.30.170">
    <property type="match status" value="1"/>
</dbReference>
<dbReference type="EMBL" id="JBEWLY010000025">
    <property type="protein sequence ID" value="MET1756878.1"/>
    <property type="molecule type" value="Genomic_DNA"/>
</dbReference>
<dbReference type="SUPFAM" id="SSF111369">
    <property type="entry name" value="HlyD-like secretion proteins"/>
    <property type="match status" value="1"/>
</dbReference>
<dbReference type="Pfam" id="PF25917">
    <property type="entry name" value="BSH_RND"/>
    <property type="match status" value="1"/>
</dbReference>
<dbReference type="InterPro" id="IPR058982">
    <property type="entry name" value="Beta-barrel_AprE"/>
</dbReference>
<evidence type="ECO:0000256" key="4">
    <source>
        <dbReference type="ARBA" id="ARBA00023136"/>
    </source>
</evidence>
<dbReference type="PANTHER" id="PTHR30386:SF26">
    <property type="entry name" value="TRANSPORT PROTEIN COMB"/>
    <property type="match status" value="1"/>
</dbReference>
<evidence type="ECO:0000256" key="2">
    <source>
        <dbReference type="ARBA" id="ARBA00022692"/>
    </source>
</evidence>
<dbReference type="PANTHER" id="PTHR30386">
    <property type="entry name" value="MEMBRANE FUSION SUBUNIT OF EMRAB-TOLC MULTIDRUG EFFLUX PUMP"/>
    <property type="match status" value="1"/>
</dbReference>
<organism evidence="8 9">
    <name type="scientific">Novosphingobium kalidii</name>
    <dbReference type="NCBI Taxonomy" id="3230299"/>
    <lineage>
        <taxon>Bacteria</taxon>
        <taxon>Pseudomonadati</taxon>
        <taxon>Pseudomonadota</taxon>
        <taxon>Alphaproteobacteria</taxon>
        <taxon>Sphingomonadales</taxon>
        <taxon>Sphingomonadaceae</taxon>
        <taxon>Novosphingobium</taxon>
    </lineage>
</organism>
<feature type="domain" description="Multidrug resistance protein MdtA-like barrel-sandwich hybrid" evidence="6">
    <location>
        <begin position="62"/>
        <end position="251"/>
    </location>
</feature>
<feature type="domain" description="AprE-like beta-barrel" evidence="7">
    <location>
        <begin position="273"/>
        <end position="367"/>
    </location>
</feature>
<evidence type="ECO:0000313" key="9">
    <source>
        <dbReference type="Proteomes" id="UP001548713"/>
    </source>
</evidence>
<comment type="subcellular location">
    <subcellularLocation>
        <location evidence="1">Membrane</location>
        <topology evidence="1">Single-pass membrane protein</topology>
    </subcellularLocation>
</comment>
<evidence type="ECO:0000259" key="7">
    <source>
        <dbReference type="Pfam" id="PF26002"/>
    </source>
</evidence>
<dbReference type="Proteomes" id="UP001548713">
    <property type="component" value="Unassembled WGS sequence"/>
</dbReference>
<keyword evidence="2 5" id="KW-0812">Transmembrane</keyword>
<dbReference type="RefSeq" id="WP_353985373.1">
    <property type="nucleotide sequence ID" value="NZ_JBEWLY010000025.1"/>
</dbReference>
<keyword evidence="3 5" id="KW-1133">Transmembrane helix</keyword>
<keyword evidence="4 5" id="KW-0472">Membrane</keyword>
<evidence type="ECO:0000313" key="8">
    <source>
        <dbReference type="EMBL" id="MET1756878.1"/>
    </source>
</evidence>
<protein>
    <submittedName>
        <fullName evidence="8">HlyD family efflux transporter periplasmic adaptor subunit</fullName>
    </submittedName>
</protein>
<comment type="caution">
    <text evidence="8">The sequence shown here is derived from an EMBL/GenBank/DDBJ whole genome shotgun (WGS) entry which is preliminary data.</text>
</comment>
<dbReference type="PRINTS" id="PR01490">
    <property type="entry name" value="RTXTOXIND"/>
</dbReference>
<name>A0ABV2D4S9_9SPHN</name>
<dbReference type="InterPro" id="IPR050739">
    <property type="entry name" value="MFP"/>
</dbReference>